<evidence type="ECO:0000313" key="4">
    <source>
        <dbReference type="Proteomes" id="UP001272987"/>
    </source>
</evidence>
<dbReference type="EMBL" id="JARAWC010000001">
    <property type="protein sequence ID" value="MDX2958308.1"/>
    <property type="molecule type" value="Genomic_DNA"/>
</dbReference>
<dbReference type="RefSeq" id="WP_010353742.1">
    <property type="nucleotide sequence ID" value="NZ_BCMK01000009.1"/>
</dbReference>
<reference evidence="2 4" key="1">
    <citation type="journal article" date="2023" name="Microb. Genom.">
        <title>Mesoterricola silvestris gen. nov., sp. nov., Mesoterricola sediminis sp. nov., Geothrix oryzae sp. nov., Geothrix edaphica sp. nov., Geothrix rubra sp. nov., and Geothrix limicola sp. nov., six novel members of Acidobacteriota isolated from soils.</title>
        <authorList>
            <person name="Weisberg A.J."/>
            <person name="Pearce E."/>
            <person name="Kramer C.G."/>
            <person name="Chang J.H."/>
            <person name="Clarke C.R."/>
        </authorList>
    </citation>
    <scope>NUCLEOTIDE SEQUENCE</scope>
    <source>
        <strain evidence="3 4">NB05-1H</strain>
        <strain evidence="2">NRRL_B-16521</strain>
    </source>
</reference>
<dbReference type="Pfam" id="PF21836">
    <property type="entry name" value="DUF6895"/>
    <property type="match status" value="1"/>
</dbReference>
<protein>
    <recommendedName>
        <fullName evidence="1">DUF6895 domain-containing protein</fullName>
    </recommendedName>
</protein>
<dbReference type="Proteomes" id="UP001272987">
    <property type="component" value="Unassembled WGS sequence"/>
</dbReference>
<dbReference type="GeneID" id="69808348"/>
<gene>
    <name evidence="2" type="ORF">PV399_01040</name>
    <name evidence="3" type="ORF">PV666_12350</name>
</gene>
<proteinExistence type="predicted"/>
<evidence type="ECO:0000313" key="5">
    <source>
        <dbReference type="Proteomes" id="UP001282288"/>
    </source>
</evidence>
<dbReference type="Proteomes" id="UP001282288">
    <property type="component" value="Unassembled WGS sequence"/>
</dbReference>
<accession>A0AAP6ECL3</accession>
<organism evidence="2 5">
    <name type="scientific">Streptomyces acidiscabies</name>
    <dbReference type="NCBI Taxonomy" id="42234"/>
    <lineage>
        <taxon>Bacteria</taxon>
        <taxon>Bacillati</taxon>
        <taxon>Actinomycetota</taxon>
        <taxon>Actinomycetes</taxon>
        <taxon>Kitasatosporales</taxon>
        <taxon>Streptomycetaceae</taxon>
        <taxon>Streptomyces</taxon>
    </lineage>
</organism>
<dbReference type="AlphaFoldDB" id="A0AAP6ECL3"/>
<feature type="domain" description="DUF6895" evidence="1">
    <location>
        <begin position="7"/>
        <end position="280"/>
    </location>
</feature>
<evidence type="ECO:0000259" key="1">
    <source>
        <dbReference type="Pfam" id="PF21836"/>
    </source>
</evidence>
<evidence type="ECO:0000313" key="2">
    <source>
        <dbReference type="EMBL" id="MDX2958308.1"/>
    </source>
</evidence>
<comment type="caution">
    <text evidence="2">The sequence shown here is derived from an EMBL/GenBank/DDBJ whole genome shotgun (WGS) entry which is preliminary data.</text>
</comment>
<evidence type="ECO:0000313" key="3">
    <source>
        <dbReference type="EMBL" id="MDX3018675.1"/>
    </source>
</evidence>
<sequence length="290" mass="31599">MTALVAARALGWLTAHRDAFRLPADATTDADRDLTWKPLGELAQLTGRIATLHPDPDLRAEAGDLFAFAWAETREGALFADLVHREPHATYPVEIYAVFAQAGLRHPAADELTAVSGRLRSRAVALDTPTRTLGVLMAERRIGLAPHADPAAELACTWLGVRPEPWALDLRTAYGLTHDVFHVTDWGADRTALDPEAADYLRLWLPAWLDDRLAQGEWDLVAELLAVGACLPDADPYDDAWARLARAQSADGAVPEQEAFPRDSFRACYHSTLATAFAATLALFGRDSAS</sequence>
<name>A0AAP6ECL3_9ACTN</name>
<dbReference type="InterPro" id="IPR054190">
    <property type="entry name" value="DUF6895"/>
</dbReference>
<dbReference type="EMBL" id="JARAWP010000006">
    <property type="protein sequence ID" value="MDX3018675.1"/>
    <property type="molecule type" value="Genomic_DNA"/>
</dbReference>
<keyword evidence="4" id="KW-1185">Reference proteome</keyword>